<keyword evidence="2" id="KW-1003">Cell membrane</keyword>
<evidence type="ECO:0000313" key="7">
    <source>
        <dbReference type="EMBL" id="KKN11832.1"/>
    </source>
</evidence>
<evidence type="ECO:0000256" key="2">
    <source>
        <dbReference type="ARBA" id="ARBA00022475"/>
    </source>
</evidence>
<evidence type="ECO:0000256" key="5">
    <source>
        <dbReference type="ARBA" id="ARBA00023136"/>
    </source>
</evidence>
<accession>A0A0F9NIL8</accession>
<evidence type="ECO:0000256" key="4">
    <source>
        <dbReference type="ARBA" id="ARBA00022989"/>
    </source>
</evidence>
<dbReference type="NCBIfam" id="NF006518">
    <property type="entry name" value="PRK08965.1-2"/>
    <property type="match status" value="1"/>
</dbReference>
<gene>
    <name evidence="7" type="ORF">LCGC14_1022580</name>
</gene>
<proteinExistence type="predicted"/>
<comment type="caution">
    <text evidence="7">The sequence shown here is derived from an EMBL/GenBank/DDBJ whole genome shotgun (WGS) entry which is preliminary data.</text>
</comment>
<dbReference type="GO" id="GO:0008324">
    <property type="term" value="F:monoatomic cation transmembrane transporter activity"/>
    <property type="evidence" value="ECO:0007669"/>
    <property type="project" value="InterPro"/>
</dbReference>
<dbReference type="PANTHER" id="PTHR34584">
    <property type="entry name" value="NA(+)/H(+) ANTIPORTER SUBUNIT E1"/>
    <property type="match status" value="1"/>
</dbReference>
<evidence type="ECO:0000256" key="6">
    <source>
        <dbReference type="SAM" id="Phobius"/>
    </source>
</evidence>
<dbReference type="Pfam" id="PF01899">
    <property type="entry name" value="MNHE"/>
    <property type="match status" value="1"/>
</dbReference>
<organism evidence="7">
    <name type="scientific">marine sediment metagenome</name>
    <dbReference type="NCBI Taxonomy" id="412755"/>
    <lineage>
        <taxon>unclassified sequences</taxon>
        <taxon>metagenomes</taxon>
        <taxon>ecological metagenomes</taxon>
    </lineage>
</organism>
<keyword evidence="5 6" id="KW-0472">Membrane</keyword>
<dbReference type="GO" id="GO:0005886">
    <property type="term" value="C:plasma membrane"/>
    <property type="evidence" value="ECO:0007669"/>
    <property type="project" value="UniProtKB-SubCell"/>
</dbReference>
<name>A0A0F9NIL8_9ZZZZ</name>
<evidence type="ECO:0000256" key="3">
    <source>
        <dbReference type="ARBA" id="ARBA00022692"/>
    </source>
</evidence>
<dbReference type="PIRSF" id="PIRSF019239">
    <property type="entry name" value="MrpE"/>
    <property type="match status" value="1"/>
</dbReference>
<protein>
    <recommendedName>
        <fullName evidence="8">Na+/H+ antiporter subunit E</fullName>
    </recommendedName>
</protein>
<keyword evidence="3 6" id="KW-0812">Transmembrane</keyword>
<dbReference type="EMBL" id="LAZR01004096">
    <property type="protein sequence ID" value="KKN11832.1"/>
    <property type="molecule type" value="Genomic_DNA"/>
</dbReference>
<dbReference type="PANTHER" id="PTHR34584:SF1">
    <property type="entry name" value="NA(+)_H(+) ANTIPORTER SUBUNIT E1"/>
    <property type="match status" value="1"/>
</dbReference>
<evidence type="ECO:0008006" key="8">
    <source>
        <dbReference type="Google" id="ProtNLM"/>
    </source>
</evidence>
<keyword evidence="4 6" id="KW-1133">Transmembrane helix</keyword>
<reference evidence="7" key="1">
    <citation type="journal article" date="2015" name="Nature">
        <title>Complex archaea that bridge the gap between prokaryotes and eukaryotes.</title>
        <authorList>
            <person name="Spang A."/>
            <person name="Saw J.H."/>
            <person name="Jorgensen S.L."/>
            <person name="Zaremba-Niedzwiedzka K."/>
            <person name="Martijn J."/>
            <person name="Lind A.E."/>
            <person name="van Eijk R."/>
            <person name="Schleper C."/>
            <person name="Guy L."/>
            <person name="Ettema T.J."/>
        </authorList>
    </citation>
    <scope>NUCLEOTIDE SEQUENCE</scope>
</reference>
<feature type="transmembrane region" description="Helical" evidence="6">
    <location>
        <begin position="62"/>
        <end position="84"/>
    </location>
</feature>
<evidence type="ECO:0000256" key="1">
    <source>
        <dbReference type="ARBA" id="ARBA00004651"/>
    </source>
</evidence>
<dbReference type="AlphaFoldDB" id="A0A0F9NIL8"/>
<dbReference type="InterPro" id="IPR002758">
    <property type="entry name" value="Cation_antiport_E"/>
</dbReference>
<comment type="subcellular location">
    <subcellularLocation>
        <location evidence="1">Cell membrane</location>
        <topology evidence="1">Multi-pass membrane protein</topology>
    </subcellularLocation>
</comment>
<sequence length="162" mass="18333">MLRKYIPHPMLTIALWIIWLLLNNSLSAGQMILGAVLAVFIPWFTSGFWEEKITVYRPWSFVKFLLTVLYQIVVANIHVAKLILSSSDKLQPGFIEVPIELTSPLAVSILANTISLTPGTVTCDLSDDKTHLLIHALHIEDAQTTIDEIKQLFEKPLQEIFH</sequence>